<organism evidence="4 5">
    <name type="scientific">Glycine soja</name>
    <name type="common">Wild soybean</name>
    <dbReference type="NCBI Taxonomy" id="3848"/>
    <lineage>
        <taxon>Eukaryota</taxon>
        <taxon>Viridiplantae</taxon>
        <taxon>Streptophyta</taxon>
        <taxon>Embryophyta</taxon>
        <taxon>Tracheophyta</taxon>
        <taxon>Spermatophyta</taxon>
        <taxon>Magnoliopsida</taxon>
        <taxon>eudicotyledons</taxon>
        <taxon>Gunneridae</taxon>
        <taxon>Pentapetalae</taxon>
        <taxon>rosids</taxon>
        <taxon>fabids</taxon>
        <taxon>Fabales</taxon>
        <taxon>Fabaceae</taxon>
        <taxon>Papilionoideae</taxon>
        <taxon>50 kb inversion clade</taxon>
        <taxon>NPAAA clade</taxon>
        <taxon>indigoferoid/millettioid clade</taxon>
        <taxon>Phaseoleae</taxon>
        <taxon>Glycine</taxon>
        <taxon>Glycine subgen. Soja</taxon>
    </lineage>
</organism>
<name>A0A445JD30_GLYSO</name>
<reference evidence="4 5" key="1">
    <citation type="submission" date="2018-09" db="EMBL/GenBank/DDBJ databases">
        <title>A high-quality reference genome of wild soybean provides a powerful tool to mine soybean genomes.</title>
        <authorList>
            <person name="Xie M."/>
            <person name="Chung C.Y.L."/>
            <person name="Li M.-W."/>
            <person name="Wong F.-L."/>
            <person name="Chan T.-F."/>
            <person name="Lam H.-M."/>
        </authorList>
    </citation>
    <scope>NUCLEOTIDE SEQUENCE [LARGE SCALE GENOMIC DNA]</scope>
    <source>
        <strain evidence="5">cv. W05</strain>
        <tissue evidence="4">Hypocotyl of etiolated seedlings</tissue>
    </source>
</reference>
<feature type="region of interest" description="Disordered" evidence="1">
    <location>
        <begin position="814"/>
        <end position="839"/>
    </location>
</feature>
<dbReference type="InterPro" id="IPR058210">
    <property type="entry name" value="SACS/Nov_dom"/>
</dbReference>
<evidence type="ECO:0000313" key="5">
    <source>
        <dbReference type="Proteomes" id="UP000289340"/>
    </source>
</evidence>
<feature type="compositionally biased region" description="Acidic residues" evidence="1">
    <location>
        <begin position="398"/>
        <end position="407"/>
    </location>
</feature>
<evidence type="ECO:0000256" key="1">
    <source>
        <dbReference type="SAM" id="MobiDB-lite"/>
    </source>
</evidence>
<dbReference type="InterPro" id="IPR052957">
    <property type="entry name" value="Auxin_embryo_med"/>
</dbReference>
<proteinExistence type="predicted"/>
<feature type="region of interest" description="Disordered" evidence="1">
    <location>
        <begin position="394"/>
        <end position="440"/>
    </location>
</feature>
<accession>A0A445JD30</accession>
<dbReference type="InterPro" id="IPR036890">
    <property type="entry name" value="HATPase_C_sf"/>
</dbReference>
<evidence type="ECO:0000313" key="4">
    <source>
        <dbReference type="EMBL" id="RZB96348.1"/>
    </source>
</evidence>
<dbReference type="GO" id="GO:0048364">
    <property type="term" value="P:root development"/>
    <property type="evidence" value="ECO:0007669"/>
    <property type="project" value="TreeGrafter"/>
</dbReference>
<feature type="compositionally biased region" description="Basic and acidic residues" evidence="1">
    <location>
        <begin position="817"/>
        <end position="839"/>
    </location>
</feature>
<dbReference type="FunFam" id="3.30.565.10:FF:000105">
    <property type="entry name" value="Histidine kinase-DNA gyrase B-and HSP90-like ATPase family protein"/>
    <property type="match status" value="1"/>
</dbReference>
<dbReference type="SUPFAM" id="SSF55874">
    <property type="entry name" value="ATPase domain of HSP90 chaperone/DNA topoisomerase II/histidine kinase"/>
    <property type="match status" value="1"/>
</dbReference>
<dbReference type="EMBL" id="QZWG01000008">
    <property type="protein sequence ID" value="RZB96348.1"/>
    <property type="molecule type" value="Genomic_DNA"/>
</dbReference>
<feature type="compositionally biased region" description="Basic and acidic residues" evidence="1">
    <location>
        <begin position="273"/>
        <end position="311"/>
    </location>
</feature>
<protein>
    <submittedName>
        <fullName evidence="4">Uncharacterized protein</fullName>
    </submittedName>
</protein>
<feature type="region of interest" description="Disordered" evidence="1">
    <location>
        <begin position="273"/>
        <end position="334"/>
    </location>
</feature>
<dbReference type="PANTHER" id="PTHR32387:SF0">
    <property type="entry name" value="PROTEIN NO VEIN"/>
    <property type="match status" value="1"/>
</dbReference>
<keyword evidence="5" id="KW-1185">Reference proteome</keyword>
<feature type="compositionally biased region" description="Low complexity" evidence="1">
    <location>
        <begin position="20"/>
        <end position="46"/>
    </location>
</feature>
<dbReference type="Pfam" id="PF13020">
    <property type="entry name" value="NOV_C"/>
    <property type="match status" value="1"/>
</dbReference>
<feature type="region of interest" description="Disordered" evidence="1">
    <location>
        <begin position="1"/>
        <end position="78"/>
    </location>
</feature>
<sequence>MYGHPFQFRGGYRHPPPPQQSANPNNNFFQQPALPNVPNPNSVFFQPPLPPSFSFPNTSCPFPPQNPSPPPPPPPNPNLAIEHADRAIANACRALLAAGDSVSAWTVSQNALLTLQVDSWNTLGIKMQQVPSLHRLMMTEGKVNAFVHCFVGVQRITSLYDLEVAICKNEGVDDFEELGLGPFLRHPLVIHYFSLRSDVTQVYKITTEEIIQLLIEFLDASRSNEFIKVEQFLDFIANKRLVECKEWLGIRIQNLGMHIYAIREARNSEQSAMREVRKLGQSARREARKLGQSARREARKLGQSARREARNSEQSAIQEARNSEQSAVQEASNSEQSAYEKCLESFLKNGKFRYRTIPSSQKKQLDERFNAITQRVESFSPVKKSFCGKHKRFMSSASEDEDSDSSTDEQSNNIIKGSQSNPSSQFTRSSERVSSCPYPSATEEKARLGVRSDMAGHSLVNSNLKKGFSEQPRKKRKFENATSTRSAPYKLRKRNKLGVVTPINTGNKTKVSTNIDEDLSISNDSLQMFVTTWKMACSEHKVAEVLEMMLQFSKVNRFQKRKIKNLFSSYPFIGLLNAAVSSIKSGMRNNIYDTFQAIIDNGLGNSLTKGSEYDTIDVGPGQENVPVITKDNTENTKCISSDDVIRKIGTYFDHGNDINRNSNDSLVQYRIMLWRKFCSCENWVAEQFGMKKFDSLGYGDFLSFLEKHPNQLPHELLKLLVGDTCENSSFRACMSSNQLIALVSQALSGLWENETITKQMISMLLMRQFPSINFELVENGSLVDLLDTVKGHTSSVTSKCVVFSATIIEKNYNGDSSSDRDNNWSEIPTDRSETSHKKSTETVIAKNAIEVLLKAPMLSDLSKWSHWDLRFAPFLGPFISWLLNDVNTKELFCLVTRDGKVIRIDHSATLDSFLEAAVQGSSFQTAVHLLSLISLVGGEKYVPLSLLKCHSCHAFEVMFRNSVEDVEVSNDGNALHQSVEALSKTKFLTEISTAKMRSVFSKHMHKVSKVASILSRFVLDCLGNLPAEFHSFASDVLLSGMQSVFKDAASTILCECSNMEQRLMLHEIGLSLGISEWINDYHALISNNSSDIHCARVSCLKDATTDINTSLKLDQVTLDKSPIPEANMVTSLVPHRLIEGCTEIIETVDPEKSNDESNTCCLGNSFQHVEDMDASRLIESIRRDEFGLDSSLSDIDSCMLKKQHARLGRALHCLSQELYSQDSHFILELVQNADDNNYPENVEPTLTFILRDSGIVVLNNERGFSAQNMRALCDVGNSTKKGSTAGYIGKKGIGFKSVFRVTDAPEIHSNGFHVKFDISEGQIGFVLPTVVPPCDIGVLRRMASTDTELCDDNPWNTCILLPFRSHLSEGMAMNSVLSMFSDLHPSLLLFLHRLKCIKLRNLLNDTLTVMKKEISGDGIIKVSHGKEKIVWFVVSQKLQTNSIRFDVQTTEISMAFTLQESDNGYIPCSDQQPVFAFLPLRTYGLKFILQGDFVLPSSREEVDGDSPWNQWLLSEYPNLFVRAQREFCELPCFRSEPGKGLSAFMSFVPLVGEVHGFFSSLPRLIISKLRMMNCLLVDGDNNEWAPPCKVLRGWTEQVRNLIPDNMLLEHLGLIYLDRNIVLSDELARALGIEEFGPNILVRVLSSLCHTKSGLISMDMSWLASCLNILSVTMFNSSGSVPINFEMKDVQKNLQKMPFIPLSDGTYSSVDEGTIWLHFNHLNTGFDGEHKIEAFPNICAKLRTVSPFLFSASSGTPSLNVTFLDNVTRLLQSIGVQQLSVHDVVKLHILPALSDETMANKNRVLMIEYVCFVMLHLNSSCSDCFIEREHIISEFRCKSLLLTNYGFKCPAEIPIHFCTGFGNPVTPKMLADSVSMRWHEVDISYLSHPVNESVSSALIKWRDFFEKFGITDFAQVVQVDKSVVDICDVTFKQMMWDRGLISAESIVKDWESSEIVQLVSLLSKSGNLENCKYLLEVLDTLWDVCYSNKTTGYFYLKSVGDGHPFKSTFICSLCDIQWVVSTMDDELHYPKDLFYDCETVRMLLGDFAPYAVPKVKSERLVKDFGFKTRVTLDDIFDVLKAWRKSSKTPFKASITQMTKLYAFIWNEMASSKKKTMEGLMSGPFIFIPYSSVYDHDDAACGTFVSPNEVYWHDSTGSIQKMKEFHPQCGSSSSPINKSLCNIYPSLRGFFVDECQVQEAPPLCSYIQIMLQLSTVTLPSQAADKILQVFLKWADGLKSGLLSVEDVTYLKECLSKLEFPVLPTVQDKWVSLHPSFGLVCWCDDKKLKKEFKHSDNLDFLYFGELVEDDKEMGQEKISILMKNLGIPAISEVVTREPIYYGLADCSLKKSLVNWTLPYAQRYIHKFHIDKYDKLKQSGFDIFNHLNVIVVEKLFYRNVIKTCGSVSKKRVECSCLLQGNILYTIKESDYHSLFMELSSLLLNGTSELHLANFLHMITTMTESGSSEEQIEFFILNSQKVPKLPDEESVWTLSSVSSIVEADKLNPSDHVPSTNEQIFPRRKPGVCPNWPPAGWKTAPDFRYAQANGFKTKPSQISSFSEMKKDDNSASIISPPVCAEQGSVTVDWTFKEDPPASSVALVLHENDNFEDQSCHDFDPTAFSIHADSDPVSLDESLDEAHFSSPAFGKRDQLQTGTFDAAQAKETGRLGEFLACKYFVDKVGNTAVRWVNKDNETGLPYDLVIGEDNSQEFIEVKATRSPRKDWFNISAREWQFANERGQSFSIAFVAIMGNNVARVTIFKDPVKLCQRGELQLAVMMRRQQKQFSVVS</sequence>
<feature type="compositionally biased region" description="Pro residues" evidence="1">
    <location>
        <begin position="61"/>
        <end position="77"/>
    </location>
</feature>
<dbReference type="GO" id="GO:0010305">
    <property type="term" value="P:leaf vascular tissue pattern formation"/>
    <property type="evidence" value="ECO:0007669"/>
    <property type="project" value="TreeGrafter"/>
</dbReference>
<dbReference type="GO" id="GO:0009793">
    <property type="term" value="P:embryo development ending in seed dormancy"/>
    <property type="evidence" value="ECO:0007669"/>
    <property type="project" value="TreeGrafter"/>
</dbReference>
<feature type="domain" description="Protein NO VEIN C-terminal" evidence="2">
    <location>
        <begin position="2665"/>
        <end position="2750"/>
    </location>
</feature>
<comment type="caution">
    <text evidence="4">The sequence shown here is derived from an EMBL/GenBank/DDBJ whole genome shotgun (WGS) entry which is preliminary data.</text>
</comment>
<evidence type="ECO:0000259" key="3">
    <source>
        <dbReference type="Pfam" id="PF25794"/>
    </source>
</evidence>
<feature type="compositionally biased region" description="Polar residues" evidence="1">
    <location>
        <begin position="412"/>
        <end position="428"/>
    </location>
</feature>
<evidence type="ECO:0000259" key="2">
    <source>
        <dbReference type="Pfam" id="PF13020"/>
    </source>
</evidence>
<dbReference type="GO" id="GO:0005634">
    <property type="term" value="C:nucleus"/>
    <property type="evidence" value="ECO:0007669"/>
    <property type="project" value="TreeGrafter"/>
</dbReference>
<gene>
    <name evidence="4" type="ORF">D0Y65_020226</name>
</gene>
<dbReference type="Pfam" id="PF25794">
    <property type="entry name" value="SACS"/>
    <property type="match status" value="1"/>
</dbReference>
<dbReference type="InterPro" id="IPR024975">
    <property type="entry name" value="NOV_C"/>
</dbReference>
<feature type="region of interest" description="Disordered" evidence="1">
    <location>
        <begin position="466"/>
        <end position="485"/>
    </location>
</feature>
<dbReference type="Proteomes" id="UP000289340">
    <property type="component" value="Chromosome 8"/>
</dbReference>
<dbReference type="Gene3D" id="3.30.565.10">
    <property type="entry name" value="Histidine kinase-like ATPase, C-terminal domain"/>
    <property type="match status" value="1"/>
</dbReference>
<dbReference type="Gramene" id="XM_028387725.1">
    <property type="protein sequence ID" value="XP_028243526.1"/>
    <property type="gene ID" value="LOC114421672"/>
</dbReference>
<feature type="domain" description="Sacsin/Nov" evidence="3">
    <location>
        <begin position="1257"/>
        <end position="1317"/>
    </location>
</feature>
<dbReference type="PANTHER" id="PTHR32387">
    <property type="entry name" value="WU:FJ29H11"/>
    <property type="match status" value="1"/>
</dbReference>
<dbReference type="NCBIfam" id="NF047352">
    <property type="entry name" value="P_loop_sacsin"/>
    <property type="match status" value="1"/>
</dbReference>
<feature type="compositionally biased region" description="Polar residues" evidence="1">
    <location>
        <begin position="323"/>
        <end position="334"/>
    </location>
</feature>